<keyword evidence="7" id="KW-1185">Reference proteome</keyword>
<keyword evidence="6" id="KW-0032">Aminotransferase</keyword>
<dbReference type="KEGG" id="nwa:Nwat_2847"/>
<dbReference type="RefSeq" id="WP_013221663.1">
    <property type="nucleotide sequence ID" value="NC_014315.1"/>
</dbReference>
<dbReference type="GO" id="GO:0030170">
    <property type="term" value="F:pyridoxal phosphate binding"/>
    <property type="evidence" value="ECO:0007669"/>
    <property type="project" value="TreeGrafter"/>
</dbReference>
<evidence type="ECO:0000256" key="3">
    <source>
        <dbReference type="PIRSR" id="PIRSR000390-1"/>
    </source>
</evidence>
<accession>D8KBF1</accession>
<dbReference type="Proteomes" id="UP000000393">
    <property type="component" value="Chromosome"/>
</dbReference>
<dbReference type="PIRSF" id="PIRSF000390">
    <property type="entry name" value="PLP_StrS"/>
    <property type="match status" value="1"/>
</dbReference>
<dbReference type="PANTHER" id="PTHR30244:SF34">
    <property type="entry name" value="DTDP-4-AMINO-4,6-DIDEOXYGALACTOSE TRANSAMINASE"/>
    <property type="match status" value="1"/>
</dbReference>
<feature type="modified residue" description="N6-(pyridoxal phosphate)lysine" evidence="4">
    <location>
        <position position="181"/>
    </location>
</feature>
<dbReference type="GO" id="GO:0008483">
    <property type="term" value="F:transaminase activity"/>
    <property type="evidence" value="ECO:0007669"/>
    <property type="project" value="UniProtKB-KW"/>
</dbReference>
<name>D8KBF1_NITWC</name>
<evidence type="ECO:0000256" key="2">
    <source>
        <dbReference type="ARBA" id="ARBA00037999"/>
    </source>
</evidence>
<dbReference type="InterPro" id="IPR015422">
    <property type="entry name" value="PyrdxlP-dep_Trfase_small"/>
</dbReference>
<evidence type="ECO:0000313" key="6">
    <source>
        <dbReference type="EMBL" id="ADJ29598.1"/>
    </source>
</evidence>
<dbReference type="STRING" id="105559.Nwat_2847"/>
<dbReference type="InterPro" id="IPR000653">
    <property type="entry name" value="DegT/StrS_aminotransferase"/>
</dbReference>
<dbReference type="HOGENOM" id="CLU_033332_0_3_6"/>
<reference evidence="6 7" key="1">
    <citation type="submission" date="2010-06" db="EMBL/GenBank/DDBJ databases">
        <title>Complete sequence of chromosome of Nitrosococcus watsoni C-113.</title>
        <authorList>
            <consortium name="US DOE Joint Genome Institute"/>
            <person name="Lucas S."/>
            <person name="Copeland A."/>
            <person name="Lapidus A."/>
            <person name="Cheng J.-F."/>
            <person name="Bruce D."/>
            <person name="Goodwin L."/>
            <person name="Pitluck S."/>
            <person name="Malfatti S.A."/>
            <person name="Chain P.S.G."/>
            <person name="Land M."/>
            <person name="Hauser L."/>
            <person name="Kyrpides N."/>
            <person name="Ivanova N."/>
            <person name="Cambell M.A."/>
            <person name="Heidelberg J.F."/>
            <person name="Klotz M.G."/>
            <person name="Woyke T."/>
        </authorList>
    </citation>
    <scope>NUCLEOTIDE SEQUENCE [LARGE SCALE GENOMIC DNA]</scope>
    <source>
        <strain evidence="6 7">C-113</strain>
    </source>
</reference>
<sequence length="379" mass="41965">MNQPMLALGDPVLGEEEKTALCAVIDSGWLTMGDRVGAFEQAFADLHGVASAVAVNSCTAALHLCLCAFDIGPGDEVLVPAITFVATANAVIYVGATPVFVDVEGPERPHLSLQDAAEKCTDKTRAVIVMHYGGYPVDLPAWREFADERGLILIEDAAHSPAIEEVGHWGDGSAFSFFSNKNMTTAEGGMVLSPSPEVLARVRQLRSHGMTATTIERHRGHAYSYDVTALGYNYRLDELRAAIGLVQLARLPAWTTRRRRLTDSYRRFFSELLPEVHFPFAAEEHTAAHILPVLLPDDADRQNIMAALRAQGIQSSIHYPPIHHFAYYRKRFPSTVLPNSDAFFSRELTLPLHPRMTEEEVERVVKALQKALREEKHDL</sequence>
<evidence type="ECO:0000256" key="4">
    <source>
        <dbReference type="PIRSR" id="PIRSR000390-2"/>
    </source>
</evidence>
<dbReference type="Pfam" id="PF01041">
    <property type="entry name" value="DegT_DnrJ_EryC1"/>
    <property type="match status" value="1"/>
</dbReference>
<dbReference type="GO" id="GO:0000271">
    <property type="term" value="P:polysaccharide biosynthetic process"/>
    <property type="evidence" value="ECO:0007669"/>
    <property type="project" value="TreeGrafter"/>
</dbReference>
<organism evidence="6 7">
    <name type="scientific">Nitrosococcus watsoni (strain C-113)</name>
    <dbReference type="NCBI Taxonomy" id="105559"/>
    <lineage>
        <taxon>Bacteria</taxon>
        <taxon>Pseudomonadati</taxon>
        <taxon>Pseudomonadota</taxon>
        <taxon>Gammaproteobacteria</taxon>
        <taxon>Chromatiales</taxon>
        <taxon>Chromatiaceae</taxon>
        <taxon>Nitrosococcus</taxon>
    </lineage>
</organism>
<evidence type="ECO:0000256" key="1">
    <source>
        <dbReference type="ARBA" id="ARBA00022898"/>
    </source>
</evidence>
<dbReference type="SUPFAM" id="SSF53383">
    <property type="entry name" value="PLP-dependent transferases"/>
    <property type="match status" value="1"/>
</dbReference>
<dbReference type="InterPro" id="IPR015421">
    <property type="entry name" value="PyrdxlP-dep_Trfase_major"/>
</dbReference>
<gene>
    <name evidence="6" type="ordered locus">Nwat_2847</name>
</gene>
<dbReference type="PANTHER" id="PTHR30244">
    <property type="entry name" value="TRANSAMINASE"/>
    <property type="match status" value="1"/>
</dbReference>
<dbReference type="Gene3D" id="3.40.640.10">
    <property type="entry name" value="Type I PLP-dependent aspartate aminotransferase-like (Major domain)"/>
    <property type="match status" value="1"/>
</dbReference>
<dbReference type="Gene3D" id="3.90.1150.10">
    <property type="entry name" value="Aspartate Aminotransferase, domain 1"/>
    <property type="match status" value="1"/>
</dbReference>
<dbReference type="AlphaFoldDB" id="D8KBF1"/>
<keyword evidence="6" id="KW-0808">Transferase</keyword>
<keyword evidence="1 4" id="KW-0663">Pyridoxal phosphate</keyword>
<evidence type="ECO:0000256" key="5">
    <source>
        <dbReference type="RuleBase" id="RU004508"/>
    </source>
</evidence>
<comment type="similarity">
    <text evidence="2 5">Belongs to the DegT/DnrJ/EryC1 family.</text>
</comment>
<proteinExistence type="inferred from homology"/>
<evidence type="ECO:0000313" key="7">
    <source>
        <dbReference type="Proteomes" id="UP000000393"/>
    </source>
</evidence>
<dbReference type="InterPro" id="IPR015424">
    <property type="entry name" value="PyrdxlP-dep_Trfase"/>
</dbReference>
<dbReference type="EMBL" id="CP002086">
    <property type="protein sequence ID" value="ADJ29598.1"/>
    <property type="molecule type" value="Genomic_DNA"/>
</dbReference>
<dbReference type="eggNOG" id="COG0399">
    <property type="taxonomic scope" value="Bacteria"/>
</dbReference>
<feature type="active site" description="Proton acceptor" evidence="3">
    <location>
        <position position="181"/>
    </location>
</feature>
<dbReference type="CDD" id="cd00616">
    <property type="entry name" value="AHBA_syn"/>
    <property type="match status" value="1"/>
</dbReference>
<protein>
    <submittedName>
        <fullName evidence="6">DegT/DnrJ/EryC1/StrS aminotransferase</fullName>
    </submittedName>
</protein>